<organism evidence="4">
    <name type="scientific">Candidatus Kentrum sp. SD</name>
    <dbReference type="NCBI Taxonomy" id="2126332"/>
    <lineage>
        <taxon>Bacteria</taxon>
        <taxon>Pseudomonadati</taxon>
        <taxon>Pseudomonadota</taxon>
        <taxon>Gammaproteobacteria</taxon>
        <taxon>Candidatus Kentrum</taxon>
    </lineage>
</organism>
<dbReference type="SMART" id="SM00749">
    <property type="entry name" value="BON"/>
    <property type="match status" value="1"/>
</dbReference>
<name>A0A451BSR6_9GAMM</name>
<feature type="domain" description="BON" evidence="3">
    <location>
        <begin position="26"/>
        <end position="95"/>
    </location>
</feature>
<protein>
    <submittedName>
        <fullName evidence="4">Osmotically-inducible protein OsmY, contains BON domain</fullName>
    </submittedName>
</protein>
<dbReference type="EMBL" id="CAADHB010000323">
    <property type="protein sequence ID" value="VFK81352.1"/>
    <property type="molecule type" value="Genomic_DNA"/>
</dbReference>
<reference evidence="4" key="1">
    <citation type="submission" date="2019-02" db="EMBL/GenBank/DDBJ databases">
        <authorList>
            <person name="Gruber-Vodicka R. H."/>
            <person name="Seah K. B. B."/>
        </authorList>
    </citation>
    <scope>NUCLEOTIDE SEQUENCE</scope>
    <source>
        <strain evidence="4">BECK_S127</strain>
    </source>
</reference>
<feature type="domain" description="BON" evidence="3">
    <location>
        <begin position="104"/>
        <end position="171"/>
    </location>
</feature>
<dbReference type="PANTHER" id="PTHR34606">
    <property type="entry name" value="BON DOMAIN-CONTAINING PROTEIN"/>
    <property type="match status" value="1"/>
</dbReference>
<dbReference type="PANTHER" id="PTHR34606:SF4">
    <property type="entry name" value="OUTER MEMBRANE LIPOPROTEIN DOLP"/>
    <property type="match status" value="1"/>
</dbReference>
<sequence>MSVVTSAGTTGASIIHDRRTAGTIIDDQIIELKAFNELRMDSDLWNQSHIDITSFNNIVLLSGEAQNDSLRNRATELVKRIPKVRMVHNEIAIVAPSSALSRSGDAWITGKVKTSLIANKDIDPTRIKVVTERGIVYLMGLVTPGEAKISTDIVRRVGGVQRVIKLFEYVQSDVEKSDIKESESDANVDEDKSVSSIDTEREMKEMAPDRNSREEEQAEKKQTMVDTNKDRERGE</sequence>
<evidence type="ECO:0000313" key="4">
    <source>
        <dbReference type="EMBL" id="VFK81352.1"/>
    </source>
</evidence>
<dbReference type="InterPro" id="IPR014004">
    <property type="entry name" value="Transpt-assoc_nodulatn_dom_bac"/>
</dbReference>
<evidence type="ECO:0000256" key="2">
    <source>
        <dbReference type="SAM" id="MobiDB-lite"/>
    </source>
</evidence>
<dbReference type="Gene3D" id="3.30.1340.30">
    <property type="match status" value="1"/>
</dbReference>
<proteinExistence type="predicted"/>
<dbReference type="AlphaFoldDB" id="A0A451BSR6"/>
<dbReference type="InterPro" id="IPR007055">
    <property type="entry name" value="BON_dom"/>
</dbReference>
<dbReference type="InterPro" id="IPR051686">
    <property type="entry name" value="Lipoprotein_DolP"/>
</dbReference>
<evidence type="ECO:0000259" key="3">
    <source>
        <dbReference type="PROSITE" id="PS50914"/>
    </source>
</evidence>
<accession>A0A451BSR6</accession>
<evidence type="ECO:0000256" key="1">
    <source>
        <dbReference type="ARBA" id="ARBA00022729"/>
    </source>
</evidence>
<keyword evidence="1" id="KW-0732">Signal</keyword>
<dbReference type="PROSITE" id="PS50914">
    <property type="entry name" value="BON"/>
    <property type="match status" value="2"/>
</dbReference>
<dbReference type="Pfam" id="PF04972">
    <property type="entry name" value="BON"/>
    <property type="match status" value="2"/>
</dbReference>
<feature type="region of interest" description="Disordered" evidence="2">
    <location>
        <begin position="178"/>
        <end position="235"/>
    </location>
</feature>
<gene>
    <name evidence="4" type="ORF">BECKSD772D_GA0070982_13231</name>
</gene>